<dbReference type="EMBL" id="NFKP01000003">
    <property type="protein sequence ID" value="OUP70662.1"/>
    <property type="molecule type" value="Genomic_DNA"/>
</dbReference>
<gene>
    <name evidence="3" type="ORF">B5F11_04250</name>
</gene>
<feature type="signal peptide" evidence="2">
    <location>
        <begin position="1"/>
        <end position="22"/>
    </location>
</feature>
<evidence type="ECO:0000256" key="2">
    <source>
        <dbReference type="SAM" id="SignalP"/>
    </source>
</evidence>
<evidence type="ECO:0000256" key="1">
    <source>
        <dbReference type="SAM" id="MobiDB-lite"/>
    </source>
</evidence>
<comment type="caution">
    <text evidence="3">The sequence shown here is derived from an EMBL/GenBank/DDBJ whole genome shotgun (WGS) entry which is preliminary data.</text>
</comment>
<feature type="chain" id="PRO_5012034278" evidence="2">
    <location>
        <begin position="23"/>
        <end position="118"/>
    </location>
</feature>
<keyword evidence="2" id="KW-0732">Signal</keyword>
<organism evidence="3 4">
    <name type="scientific">Anaerotruncus colihominis</name>
    <dbReference type="NCBI Taxonomy" id="169435"/>
    <lineage>
        <taxon>Bacteria</taxon>
        <taxon>Bacillati</taxon>
        <taxon>Bacillota</taxon>
        <taxon>Clostridia</taxon>
        <taxon>Eubacteriales</taxon>
        <taxon>Oscillospiraceae</taxon>
        <taxon>Anaerotruncus</taxon>
    </lineage>
</organism>
<proteinExistence type="predicted"/>
<name>A0A1Y4N9M0_9FIRM</name>
<reference evidence="4" key="1">
    <citation type="submission" date="2017-04" db="EMBL/GenBank/DDBJ databases">
        <title>Function of individual gut microbiota members based on whole genome sequencing of pure cultures obtained from chicken caecum.</title>
        <authorList>
            <person name="Medvecky M."/>
            <person name="Cejkova D."/>
            <person name="Polansky O."/>
            <person name="Karasova D."/>
            <person name="Kubasova T."/>
            <person name="Cizek A."/>
            <person name="Rychlik I."/>
        </authorList>
    </citation>
    <scope>NUCLEOTIDE SEQUENCE [LARGE SCALE GENOMIC DNA]</scope>
    <source>
        <strain evidence="4">An175</strain>
    </source>
</reference>
<evidence type="ECO:0000313" key="3">
    <source>
        <dbReference type="EMBL" id="OUP70662.1"/>
    </source>
</evidence>
<sequence length="118" mass="12776">MKRLIAAIAIAMAFMLSTTALADETIVITDGTNSELSSKDSVSIGIIYTEPEPEEKTENTEEAESGNSSNEAHEEETDVPVEPVETVDGYLVPLLQLQELDMSITIYSQSVLAELKLA</sequence>
<accession>A0A1Y4N9M0</accession>
<evidence type="ECO:0000313" key="4">
    <source>
        <dbReference type="Proteomes" id="UP000196386"/>
    </source>
</evidence>
<protein>
    <submittedName>
        <fullName evidence="3">Uncharacterized protein</fullName>
    </submittedName>
</protein>
<dbReference type="RefSeq" id="WP_087299836.1">
    <property type="nucleotide sequence ID" value="NZ_NFKP01000003.1"/>
</dbReference>
<dbReference type="Proteomes" id="UP000196386">
    <property type="component" value="Unassembled WGS sequence"/>
</dbReference>
<feature type="region of interest" description="Disordered" evidence="1">
    <location>
        <begin position="43"/>
        <end position="83"/>
    </location>
</feature>
<dbReference type="AlphaFoldDB" id="A0A1Y4N9M0"/>